<dbReference type="Proteomes" id="UP001284601">
    <property type="component" value="Unassembled WGS sequence"/>
</dbReference>
<evidence type="ECO:0000313" key="7">
    <source>
        <dbReference type="Proteomes" id="UP001284601"/>
    </source>
</evidence>
<dbReference type="InterPro" id="IPR001034">
    <property type="entry name" value="DeoR_HTH"/>
</dbReference>
<evidence type="ECO:0000256" key="3">
    <source>
        <dbReference type="ARBA" id="ARBA00023163"/>
    </source>
</evidence>
<organism evidence="6 7">
    <name type="scientific">Conexibacter stalactiti</name>
    <dbReference type="NCBI Taxonomy" id="1940611"/>
    <lineage>
        <taxon>Bacteria</taxon>
        <taxon>Bacillati</taxon>
        <taxon>Actinomycetota</taxon>
        <taxon>Thermoleophilia</taxon>
        <taxon>Solirubrobacterales</taxon>
        <taxon>Conexibacteraceae</taxon>
        <taxon>Conexibacter</taxon>
    </lineage>
</organism>
<dbReference type="InterPro" id="IPR026881">
    <property type="entry name" value="WYL_dom"/>
</dbReference>
<dbReference type="RefSeq" id="WP_318594984.1">
    <property type="nucleotide sequence ID" value="NZ_JAWSTH010000001.1"/>
</dbReference>
<dbReference type="Pfam" id="PF13280">
    <property type="entry name" value="WYL"/>
    <property type="match status" value="1"/>
</dbReference>
<evidence type="ECO:0000256" key="4">
    <source>
        <dbReference type="SAM" id="MobiDB-lite"/>
    </source>
</evidence>
<feature type="region of interest" description="Disordered" evidence="4">
    <location>
        <begin position="316"/>
        <end position="348"/>
    </location>
</feature>
<gene>
    <name evidence="6" type="ORF">R7226_00150</name>
</gene>
<accession>A0ABU4HHK6</accession>
<dbReference type="EMBL" id="JAWSTH010000001">
    <property type="protein sequence ID" value="MDW5592725.1"/>
    <property type="molecule type" value="Genomic_DNA"/>
</dbReference>
<evidence type="ECO:0000259" key="5">
    <source>
        <dbReference type="PROSITE" id="PS51000"/>
    </source>
</evidence>
<keyword evidence="2" id="KW-0238">DNA-binding</keyword>
<dbReference type="InterPro" id="IPR036388">
    <property type="entry name" value="WH-like_DNA-bd_sf"/>
</dbReference>
<reference evidence="7" key="1">
    <citation type="submission" date="2023-07" db="EMBL/GenBank/DDBJ databases">
        <title>Conexibacter stalactiti sp. nov., isolated from stalactites in a lava cave and emended description of the genus Conexibacter.</title>
        <authorList>
            <person name="Lee S.D."/>
        </authorList>
    </citation>
    <scope>NUCLEOTIDE SEQUENCE [LARGE SCALE GENOMIC DNA]</scope>
    <source>
        <strain evidence="7">KCTC 39840</strain>
    </source>
</reference>
<dbReference type="Gene3D" id="1.10.10.10">
    <property type="entry name" value="Winged helix-like DNA-binding domain superfamily/Winged helix DNA-binding domain"/>
    <property type="match status" value="1"/>
</dbReference>
<keyword evidence="1" id="KW-0805">Transcription regulation</keyword>
<dbReference type="InterPro" id="IPR013196">
    <property type="entry name" value="HTH_11"/>
</dbReference>
<dbReference type="InterPro" id="IPR051534">
    <property type="entry name" value="CBASS_pafABC_assoc_protein"/>
</dbReference>
<name>A0ABU4HHK6_9ACTN</name>
<evidence type="ECO:0000313" key="6">
    <source>
        <dbReference type="EMBL" id="MDW5592725.1"/>
    </source>
</evidence>
<dbReference type="Pfam" id="PF08279">
    <property type="entry name" value="HTH_11"/>
    <property type="match status" value="1"/>
</dbReference>
<proteinExistence type="predicted"/>
<dbReference type="PANTHER" id="PTHR34580">
    <property type="match status" value="1"/>
</dbReference>
<protein>
    <submittedName>
        <fullName evidence="6">WYL domain-containing protein</fullName>
    </submittedName>
</protein>
<dbReference type="PROSITE" id="PS00894">
    <property type="entry name" value="HTH_DEOR_1"/>
    <property type="match status" value="1"/>
</dbReference>
<evidence type="ECO:0000256" key="1">
    <source>
        <dbReference type="ARBA" id="ARBA00023015"/>
    </source>
</evidence>
<dbReference type="InterPro" id="IPR028349">
    <property type="entry name" value="PafC-like"/>
</dbReference>
<keyword evidence="7" id="KW-1185">Reference proteome</keyword>
<dbReference type="PANTHER" id="PTHR34580:SF3">
    <property type="entry name" value="PROTEIN PAFB"/>
    <property type="match status" value="1"/>
</dbReference>
<dbReference type="PROSITE" id="PS51000">
    <property type="entry name" value="HTH_DEOR_2"/>
    <property type="match status" value="1"/>
</dbReference>
<sequence>MRDTSGRLLRLLSLLQMRREWGGGELADRLDVTVRTVRRDVDKLRELGYPVDATRGVAGGYRLGAGAELPPLLLDDEEAVAVAVGLRTATSGAVEGIEESSLRALAKLEQVLPRHLRRRVSALQTYTVALPRSGPTVDHELLSALAAAARDSERLRFAYSTYEGDSTRRLVEPCRLVHASGRWYLVAWDVERDDWRTFRVDRIDGTPMRDRRFPPREPPAEDIAAYVQDNVVRARGRKEARVVLRIPLAEARQRVPQLVGSLSEVDERSCLLTMSADWFGDLAIYVASMRCEFDVLGPPEFTAEVERLAGAFGAAAQRARDGGGSGSAGRRGPKRSRRPTAAAGESSP</sequence>
<feature type="domain" description="HTH deoR-type" evidence="5">
    <location>
        <begin position="4"/>
        <end position="59"/>
    </location>
</feature>
<dbReference type="SUPFAM" id="SSF46785">
    <property type="entry name" value="Winged helix' DNA-binding domain"/>
    <property type="match status" value="1"/>
</dbReference>
<dbReference type="PROSITE" id="PS52050">
    <property type="entry name" value="WYL"/>
    <property type="match status" value="1"/>
</dbReference>
<dbReference type="InterPro" id="IPR036390">
    <property type="entry name" value="WH_DNA-bd_sf"/>
</dbReference>
<evidence type="ECO:0000256" key="2">
    <source>
        <dbReference type="ARBA" id="ARBA00023125"/>
    </source>
</evidence>
<keyword evidence="3" id="KW-0804">Transcription</keyword>
<dbReference type="InterPro" id="IPR018356">
    <property type="entry name" value="Tscrpt_reg_HTH_DeoR_CS"/>
</dbReference>
<dbReference type="PIRSF" id="PIRSF016838">
    <property type="entry name" value="PafC"/>
    <property type="match status" value="1"/>
</dbReference>
<comment type="caution">
    <text evidence="6">The sequence shown here is derived from an EMBL/GenBank/DDBJ whole genome shotgun (WGS) entry which is preliminary data.</text>
</comment>